<protein>
    <recommendedName>
        <fullName evidence="4">Secreted protein</fullName>
    </recommendedName>
</protein>
<dbReference type="EMBL" id="MDJW01000007">
    <property type="protein sequence ID" value="OUE21495.1"/>
    <property type="molecule type" value="Genomic_DNA"/>
</dbReference>
<organism evidence="2 3">
    <name type="scientific">Clavibacter michiganensis</name>
    <dbReference type="NCBI Taxonomy" id="28447"/>
    <lineage>
        <taxon>Bacteria</taxon>
        <taxon>Bacillati</taxon>
        <taxon>Actinomycetota</taxon>
        <taxon>Actinomycetes</taxon>
        <taxon>Micrococcales</taxon>
        <taxon>Microbacteriaceae</taxon>
        <taxon>Clavibacter</taxon>
    </lineage>
</organism>
<sequence>MRRPANLCFCLVSFRLTFFLTNSVANFEECTMGNHQLDRMTNDRVWGGRVAVRKFENPRDEFRNNHARLALLQRAACLRFKSNLSNALSDFKGIIQIPKHVVVEPDGIKRVTVSS</sequence>
<keyword evidence="1" id="KW-0732">Signal</keyword>
<evidence type="ECO:0000313" key="2">
    <source>
        <dbReference type="EMBL" id="OUE21495.1"/>
    </source>
</evidence>
<accession>A0A251YB58</accession>
<dbReference type="AlphaFoldDB" id="A0A251YB58"/>
<evidence type="ECO:0008006" key="4">
    <source>
        <dbReference type="Google" id="ProtNLM"/>
    </source>
</evidence>
<dbReference type="Proteomes" id="UP000194837">
    <property type="component" value="Unassembled WGS sequence"/>
</dbReference>
<gene>
    <name evidence="2" type="ORF">BFL34_00850</name>
</gene>
<evidence type="ECO:0000313" key="3">
    <source>
        <dbReference type="Proteomes" id="UP000194837"/>
    </source>
</evidence>
<reference evidence="2 3" key="1">
    <citation type="submission" date="2016-08" db="EMBL/GenBank/DDBJ databases">
        <title>Genome sequence of Clavibacter michiganensis spp strain CFBP7494.</title>
        <authorList>
            <person name="Thapa S.P."/>
            <person name="Coaker G."/>
            <person name="Jacques M.-A."/>
        </authorList>
    </citation>
    <scope>NUCLEOTIDE SEQUENCE [LARGE SCALE GENOMIC DNA]</scope>
    <source>
        <strain evidence="2">CFBP7494</strain>
    </source>
</reference>
<feature type="signal peptide" evidence="1">
    <location>
        <begin position="1"/>
        <end position="25"/>
    </location>
</feature>
<proteinExistence type="predicted"/>
<comment type="caution">
    <text evidence="2">The sequence shown here is derived from an EMBL/GenBank/DDBJ whole genome shotgun (WGS) entry which is preliminary data.</text>
</comment>
<name>A0A251YB58_9MICO</name>
<feature type="chain" id="PRO_5012738828" description="Secreted protein" evidence="1">
    <location>
        <begin position="26"/>
        <end position="115"/>
    </location>
</feature>
<evidence type="ECO:0000256" key="1">
    <source>
        <dbReference type="SAM" id="SignalP"/>
    </source>
</evidence>